<sequence>MELRGDLEHDGNWLGFYWTSHARGHLEVYPTIMVGVGDWSEGAAPESRLIFGVEFNKEAESFRLLDLASHGDKSVAVYLDRLDVLDTPFAQDAFAMTDAVFMKDSRMEEWHS</sequence>
<dbReference type="EMBL" id="LFTY01000002">
    <property type="protein sequence ID" value="KMW59626.1"/>
    <property type="molecule type" value="Genomic_DNA"/>
</dbReference>
<dbReference type="STRING" id="1675527.AIOL_004608"/>
<organism evidence="1 2">
    <name type="scientific">Candidatus Rhodobacter oscarellae</name>
    <dbReference type="NCBI Taxonomy" id="1675527"/>
    <lineage>
        <taxon>Bacteria</taxon>
        <taxon>Pseudomonadati</taxon>
        <taxon>Pseudomonadota</taxon>
        <taxon>Alphaproteobacteria</taxon>
        <taxon>Rhodobacterales</taxon>
        <taxon>Rhodobacter group</taxon>
        <taxon>Rhodobacter</taxon>
    </lineage>
</organism>
<reference evidence="1 2" key="1">
    <citation type="submission" date="2015-06" db="EMBL/GenBank/DDBJ databases">
        <title>Draft genome sequence of an Alphaproteobacteria species associated to the Mediterranean sponge Oscarella lobularis.</title>
        <authorList>
            <person name="Jourda C."/>
            <person name="Santini S."/>
            <person name="Claverie J.-M."/>
        </authorList>
    </citation>
    <scope>NUCLEOTIDE SEQUENCE [LARGE SCALE GENOMIC DNA]</scope>
    <source>
        <strain evidence="1">IGS</strain>
    </source>
</reference>
<evidence type="ECO:0000313" key="2">
    <source>
        <dbReference type="Proteomes" id="UP000037178"/>
    </source>
</evidence>
<dbReference type="PATRIC" id="fig|1675527.3.peg.4821"/>
<keyword evidence="2" id="KW-1185">Reference proteome</keyword>
<comment type="caution">
    <text evidence="1">The sequence shown here is derived from an EMBL/GenBank/DDBJ whole genome shotgun (WGS) entry which is preliminary data.</text>
</comment>
<dbReference type="Proteomes" id="UP000037178">
    <property type="component" value="Unassembled WGS sequence"/>
</dbReference>
<accession>A0A0J9EAJ2</accession>
<proteinExistence type="predicted"/>
<protein>
    <submittedName>
        <fullName evidence="1">Uncharacterized protein</fullName>
    </submittedName>
</protein>
<dbReference type="AlphaFoldDB" id="A0A0J9EAJ2"/>
<evidence type="ECO:0000313" key="1">
    <source>
        <dbReference type="EMBL" id="KMW59626.1"/>
    </source>
</evidence>
<gene>
    <name evidence="1" type="ORF">AIOL_004608</name>
</gene>
<name>A0A0J9EAJ2_9RHOB</name>